<feature type="compositionally biased region" description="Low complexity" evidence="1">
    <location>
        <begin position="612"/>
        <end position="636"/>
    </location>
</feature>
<comment type="caution">
    <text evidence="2">The sequence shown here is derived from an EMBL/GenBank/DDBJ whole genome shotgun (WGS) entry which is preliminary data.</text>
</comment>
<gene>
    <name evidence="2" type="ORF">FOZ62_014431</name>
</gene>
<sequence>MVDSRRRSSWRIEDYERYTSRLRKDHELLVKEYARLKPRSPLETVYEEAADITTTPVVENISRTPVGEEIDITPVGEEIDITPVGEEIDRSPVVEEIDGTPVVQEINRAPMMRNAVSPPQCDALDAYSVVDAYEADRAFSRENNRLDREPGELAAVGTSDRYSPSLHSSVSASSTSSSLSYANLCSLEEDDEPEVVSARLSLATCSDLTSYRSDGDTGSSPSSVGAASSHANEDVSEEECDWPGLLWCAPEPVEEVGLARGPGTHTGRSAIQGKLLLDATRLRRAAASSRMFLPKMNEERRRLAPLGGAAAGAEPVRALTYYESSHKKGAMVTVLVPGYMAKVEKTVPLVNKGDVLQAYRGLPTNAKQELLTIVDADLVSRINEIDLNAKKEDLRVIRQHPKPKRLVGLSAFYAFNSTKLMQGILDSSGVQALAHDRSVKPDVMQPKKHTVIGDTLLPFIQERCEDFLSNTKRMRSRIVRRTELWYRLTDFATTDPRHVVVDGIVAQAVEFRILSEYYKDKFASLRSKYEEASPTPGKEAQRKSNGSVSTDFEDQQQQRSRTAQSRKKPKPKTAPAKRPPTTILEPKNGATLPSVGAKSEASAARRARSKSRTPSSSSTSRSSSSSSTSSSSSSSSSSIASFLFNVMMTSDESSSETSLSSMLSDLESDVRGYEAPTLPLRPQGWRMAYSQEIKGEERLGIKCF</sequence>
<evidence type="ECO:0000256" key="1">
    <source>
        <dbReference type="SAM" id="MobiDB-lite"/>
    </source>
</evidence>
<dbReference type="Proteomes" id="UP000574390">
    <property type="component" value="Unassembled WGS sequence"/>
</dbReference>
<feature type="region of interest" description="Disordered" evidence="1">
    <location>
        <begin position="141"/>
        <end position="173"/>
    </location>
</feature>
<organism evidence="2 3">
    <name type="scientific">Perkinsus olseni</name>
    <name type="common">Perkinsus atlanticus</name>
    <dbReference type="NCBI Taxonomy" id="32597"/>
    <lineage>
        <taxon>Eukaryota</taxon>
        <taxon>Sar</taxon>
        <taxon>Alveolata</taxon>
        <taxon>Perkinsozoa</taxon>
        <taxon>Perkinsea</taxon>
        <taxon>Perkinsida</taxon>
        <taxon>Perkinsidae</taxon>
        <taxon>Perkinsus</taxon>
    </lineage>
</organism>
<name>A0A7J6SHX0_PEROL</name>
<feature type="region of interest" description="Disordered" evidence="1">
    <location>
        <begin position="529"/>
        <end position="636"/>
    </location>
</feature>
<feature type="compositionally biased region" description="Low complexity" evidence="1">
    <location>
        <begin position="573"/>
        <end position="582"/>
    </location>
</feature>
<feature type="compositionally biased region" description="Basic and acidic residues" evidence="1">
    <location>
        <begin position="141"/>
        <end position="151"/>
    </location>
</feature>
<evidence type="ECO:0000313" key="3">
    <source>
        <dbReference type="Proteomes" id="UP000574390"/>
    </source>
</evidence>
<accession>A0A7J6SHX0</accession>
<protein>
    <submittedName>
        <fullName evidence="2">Uncharacterized protein</fullName>
    </submittedName>
</protein>
<proteinExistence type="predicted"/>
<dbReference type="AlphaFoldDB" id="A0A7J6SHX0"/>
<dbReference type="EMBL" id="JABANM010014480">
    <property type="protein sequence ID" value="KAF4732574.1"/>
    <property type="molecule type" value="Genomic_DNA"/>
</dbReference>
<reference evidence="2 3" key="1">
    <citation type="submission" date="2020-04" db="EMBL/GenBank/DDBJ databases">
        <title>Perkinsus olseni comparative genomics.</title>
        <authorList>
            <person name="Bogema D.R."/>
        </authorList>
    </citation>
    <scope>NUCLEOTIDE SEQUENCE [LARGE SCALE GENOMIC DNA]</scope>
    <source>
        <strain evidence="2">ATCC PRA-205</strain>
    </source>
</reference>
<feature type="compositionally biased region" description="Low complexity" evidence="1">
    <location>
        <begin position="163"/>
        <end position="173"/>
    </location>
</feature>
<feature type="compositionally biased region" description="Low complexity" evidence="1">
    <location>
        <begin position="218"/>
        <end position="229"/>
    </location>
</feature>
<feature type="region of interest" description="Disordered" evidence="1">
    <location>
        <begin position="210"/>
        <end position="235"/>
    </location>
</feature>
<evidence type="ECO:0000313" key="2">
    <source>
        <dbReference type="EMBL" id="KAF4732574.1"/>
    </source>
</evidence>